<protein>
    <submittedName>
        <fullName evidence="2">Uncharacterized protein</fullName>
    </submittedName>
</protein>
<name>A0A1U9KRN0_9PROT</name>
<dbReference type="KEGG" id="nch:A0U93_11900"/>
<dbReference type="STRING" id="320497.A0U93_11900"/>
<feature type="region of interest" description="Disordered" evidence="1">
    <location>
        <begin position="67"/>
        <end position="103"/>
    </location>
</feature>
<dbReference type="AlphaFoldDB" id="A0A1U9KRN0"/>
<dbReference type="OrthoDB" id="8001261at2"/>
<reference evidence="2 3" key="1">
    <citation type="submission" date="2016-03" db="EMBL/GenBank/DDBJ databases">
        <title>Acetic acid bacteria sequencing.</title>
        <authorList>
            <person name="Brandt J."/>
            <person name="Jakob F."/>
            <person name="Vogel R.F."/>
        </authorList>
    </citation>
    <scope>NUCLEOTIDE SEQUENCE [LARGE SCALE GENOMIC DNA]</scope>
    <source>
        <strain evidence="2 3">NBRC 101099</strain>
    </source>
</reference>
<keyword evidence="3" id="KW-1185">Reference proteome</keyword>
<gene>
    <name evidence="2" type="ORF">A0U93_11900</name>
</gene>
<evidence type="ECO:0000256" key="1">
    <source>
        <dbReference type="SAM" id="MobiDB-lite"/>
    </source>
</evidence>
<sequence>MKFTRYFGAALLSGTIAATTFTMPPAHAISARECHQKFTAAKKDGTLNGQKYKEFKAAQCGDASTAAVEKNSTPADKAADTSASTKPAASTTTPASPGAGIASRPSTVAAGNVVFPSSVAAQYAKLTPGKARMKTCVDQYNANKTTGGNGNLKWIEKGGGYWSQCNAKLKG</sequence>
<dbReference type="RefSeq" id="WP_077807554.1">
    <property type="nucleotide sequence ID" value="NZ_BJXS01000006.1"/>
</dbReference>
<dbReference type="EMBL" id="CP014691">
    <property type="protein sequence ID" value="AQS88521.1"/>
    <property type="molecule type" value="Genomic_DNA"/>
</dbReference>
<proteinExistence type="predicted"/>
<feature type="compositionally biased region" description="Low complexity" evidence="1">
    <location>
        <begin position="80"/>
        <end position="99"/>
    </location>
</feature>
<evidence type="ECO:0000313" key="2">
    <source>
        <dbReference type="EMBL" id="AQS88521.1"/>
    </source>
</evidence>
<organism evidence="2 3">
    <name type="scientific">Neoasaia chiangmaiensis</name>
    <dbReference type="NCBI Taxonomy" id="320497"/>
    <lineage>
        <taxon>Bacteria</taxon>
        <taxon>Pseudomonadati</taxon>
        <taxon>Pseudomonadota</taxon>
        <taxon>Alphaproteobacteria</taxon>
        <taxon>Acetobacterales</taxon>
        <taxon>Acetobacteraceae</taxon>
        <taxon>Neoasaia</taxon>
    </lineage>
</organism>
<evidence type="ECO:0000313" key="3">
    <source>
        <dbReference type="Proteomes" id="UP000188604"/>
    </source>
</evidence>
<dbReference type="Proteomes" id="UP000188604">
    <property type="component" value="Chromosome"/>
</dbReference>
<accession>A0A1U9KRN0</accession>